<accession>R8BKP7</accession>
<proteinExistence type="predicted"/>
<dbReference type="HOGENOM" id="CLU_481545_0_0_1"/>
<evidence type="ECO:0000313" key="1">
    <source>
        <dbReference type="EMBL" id="EON99938.1"/>
    </source>
</evidence>
<dbReference type="Proteomes" id="UP000014074">
    <property type="component" value="Unassembled WGS sequence"/>
</dbReference>
<keyword evidence="2" id="KW-1185">Reference proteome</keyword>
<evidence type="ECO:0000313" key="2">
    <source>
        <dbReference type="Proteomes" id="UP000014074"/>
    </source>
</evidence>
<name>R8BKP7_PHAM7</name>
<dbReference type="EMBL" id="KB933120">
    <property type="protein sequence ID" value="EON99938.1"/>
    <property type="molecule type" value="Genomic_DNA"/>
</dbReference>
<dbReference type="eggNOG" id="ENOG502R6VJ">
    <property type="taxonomic scope" value="Eukaryota"/>
</dbReference>
<dbReference type="KEGG" id="tmn:UCRPA7_4546"/>
<dbReference type="GeneID" id="19325007"/>
<dbReference type="InterPro" id="IPR032675">
    <property type="entry name" value="LRR_dom_sf"/>
</dbReference>
<dbReference type="Gene3D" id="3.80.10.10">
    <property type="entry name" value="Ribonuclease Inhibitor"/>
    <property type="match status" value="1"/>
</dbReference>
<dbReference type="AlphaFoldDB" id="R8BKP7"/>
<dbReference type="OrthoDB" id="3945550at2759"/>
<dbReference type="RefSeq" id="XP_007915289.1">
    <property type="nucleotide sequence ID" value="XM_007917098.1"/>
</dbReference>
<reference evidence="2" key="1">
    <citation type="journal article" date="2013" name="Genome Announc.">
        <title>Draft genome sequence of the ascomycete Phaeoacremonium aleophilum strain UCR-PA7, a causal agent of the esca disease complex in grapevines.</title>
        <authorList>
            <person name="Blanco-Ulate B."/>
            <person name="Rolshausen P."/>
            <person name="Cantu D."/>
        </authorList>
    </citation>
    <scope>NUCLEOTIDE SEQUENCE [LARGE SCALE GENOMIC DNA]</scope>
    <source>
        <strain evidence="2">UCR-PA7</strain>
    </source>
</reference>
<organism evidence="1 2">
    <name type="scientific">Phaeoacremonium minimum (strain UCR-PA7)</name>
    <name type="common">Esca disease fungus</name>
    <name type="synonym">Togninia minima</name>
    <dbReference type="NCBI Taxonomy" id="1286976"/>
    <lineage>
        <taxon>Eukaryota</taxon>
        <taxon>Fungi</taxon>
        <taxon>Dikarya</taxon>
        <taxon>Ascomycota</taxon>
        <taxon>Pezizomycotina</taxon>
        <taxon>Sordariomycetes</taxon>
        <taxon>Sordariomycetidae</taxon>
        <taxon>Togniniales</taxon>
        <taxon>Togniniaceae</taxon>
        <taxon>Phaeoacremonium</taxon>
    </lineage>
</organism>
<sequence>MLSEDIVLNIFDFVQAASPRSAADLALVHPRFYRQARYVQHRRVAIDLDNKHEVAAKRLNLIEKDEGFLPAIHELRVLSRYGKPDAQCLQRLAAMVPGMTGLRSVHWEYTPIPAALLESLTRLPFPVRLHVVVRDKKSRDPAARQLLARLTGCGVLASVTLEAAYLGAADCLELSRPLKQLLLTSPNLVDLSLDLHLPRQGCVGYAAPVEYPGLGFSSSERPLRPLESLTIHEYPWGEEEVQGRFAFHSQGYPGTGHEIDYWAANFNWSTLKRLEVTSPSTQVLFAITLAPMLTALREVRFTSARDSRGNSLETFFNSVPSILEDISVPSLDSIGVVALARHAPSLRRLTVHQPEASSASAWEEHLLPEGALGELHKKAPHLEELGLDMLRVGGDWPRGQLDALARFCHLRVLELWFGFGDWKFSGPPQPALTASAAAQLFTDLRHSIPTLQRLRVHSGCPPPPGIGMLADSAFYPEDNSASFDCRIPERDDDAAAGEVAVTSFRLSPRLNARMQRILKGIEKREDVQGNLIALQVALDGPMQYADWGRWRKEWPIPNFPALMDAAEGRNQDNNSTSRGRLYRLLRR</sequence>
<protein>
    <submittedName>
        <fullName evidence="1">Uncharacterized protein</fullName>
    </submittedName>
</protein>
<gene>
    <name evidence="1" type="ORF">UCRPA7_4546</name>
</gene>